<evidence type="ECO:0000313" key="7">
    <source>
        <dbReference type="Proteomes" id="UP000095463"/>
    </source>
</evidence>
<dbReference type="SUPFAM" id="SSF161084">
    <property type="entry name" value="MAPEG domain-like"/>
    <property type="match status" value="1"/>
</dbReference>
<dbReference type="GO" id="GO:0016020">
    <property type="term" value="C:membrane"/>
    <property type="evidence" value="ECO:0007669"/>
    <property type="project" value="UniProtKB-SubCell"/>
</dbReference>
<evidence type="ECO:0000313" key="6">
    <source>
        <dbReference type="EMBL" id="OEO31003.1"/>
    </source>
</evidence>
<dbReference type="AlphaFoldDB" id="A0A1E5XR00"/>
<dbReference type="Proteomes" id="UP000095463">
    <property type="component" value="Unassembled WGS sequence"/>
</dbReference>
<proteinExistence type="predicted"/>
<evidence type="ECO:0000256" key="2">
    <source>
        <dbReference type="ARBA" id="ARBA00022692"/>
    </source>
</evidence>
<dbReference type="InterPro" id="IPR023352">
    <property type="entry name" value="MAPEG-like_dom_sf"/>
</dbReference>
<dbReference type="RefSeq" id="WP_069909820.1">
    <property type="nucleotide sequence ID" value="NZ_LAJE02000174.1"/>
</dbReference>
<dbReference type="Gene3D" id="1.20.120.550">
    <property type="entry name" value="Membrane associated eicosanoid/glutathione metabolism-like domain"/>
    <property type="match status" value="1"/>
</dbReference>
<dbReference type="InterPro" id="IPR001129">
    <property type="entry name" value="Membr-assoc_MAPEG"/>
</dbReference>
<organism evidence="6 7">
    <name type="scientific">Devosia insulae DS-56</name>
    <dbReference type="NCBI Taxonomy" id="1116389"/>
    <lineage>
        <taxon>Bacteria</taxon>
        <taxon>Pseudomonadati</taxon>
        <taxon>Pseudomonadota</taxon>
        <taxon>Alphaproteobacteria</taxon>
        <taxon>Hyphomicrobiales</taxon>
        <taxon>Devosiaceae</taxon>
        <taxon>Devosia</taxon>
    </lineage>
</organism>
<keyword evidence="4 5" id="KW-0472">Membrane</keyword>
<keyword evidence="7" id="KW-1185">Reference proteome</keyword>
<dbReference type="OrthoDB" id="5516290at2"/>
<evidence type="ECO:0008006" key="8">
    <source>
        <dbReference type="Google" id="ProtNLM"/>
    </source>
</evidence>
<name>A0A1E5XR00_9HYPH</name>
<keyword evidence="2 5" id="KW-0812">Transmembrane</keyword>
<comment type="caution">
    <text evidence="6">The sequence shown here is derived from an EMBL/GenBank/DDBJ whole genome shotgun (WGS) entry which is preliminary data.</text>
</comment>
<keyword evidence="3 5" id="KW-1133">Transmembrane helix</keyword>
<comment type="subcellular location">
    <subcellularLocation>
        <location evidence="1">Membrane</location>
    </subcellularLocation>
</comment>
<evidence type="ECO:0000256" key="3">
    <source>
        <dbReference type="ARBA" id="ARBA00022989"/>
    </source>
</evidence>
<dbReference type="Pfam" id="PF01124">
    <property type="entry name" value="MAPEG"/>
    <property type="match status" value="1"/>
</dbReference>
<evidence type="ECO:0000256" key="5">
    <source>
        <dbReference type="SAM" id="Phobius"/>
    </source>
</evidence>
<feature type="transmembrane region" description="Helical" evidence="5">
    <location>
        <begin position="116"/>
        <end position="139"/>
    </location>
</feature>
<feature type="transmembrane region" description="Helical" evidence="5">
    <location>
        <begin position="70"/>
        <end position="96"/>
    </location>
</feature>
<evidence type="ECO:0000256" key="4">
    <source>
        <dbReference type="ARBA" id="ARBA00023136"/>
    </source>
</evidence>
<sequence length="141" mass="16096">MTPTAFWLIAAILAQGALALGLLWYLGTIRIPTVMKGEVRIDDIALERQGWPKREWQASNAFDNQFQLPVLFYVGAGLALYFGPTLFEIVLAWLFVVSRYAHAFVHITDNHVIRRFAAYFVGLLLLCVFWLDLVLRLLLTL</sequence>
<feature type="transmembrane region" description="Helical" evidence="5">
    <location>
        <begin position="6"/>
        <end position="26"/>
    </location>
</feature>
<evidence type="ECO:0000256" key="1">
    <source>
        <dbReference type="ARBA" id="ARBA00004370"/>
    </source>
</evidence>
<gene>
    <name evidence="6" type="ORF">VW23_018510</name>
</gene>
<reference evidence="6 7" key="1">
    <citation type="journal article" date="2015" name="Genome Announc.">
        <title>Genome Assemblies of Three Soil-Associated Devosia species: D. insulae, D. limi, and D. soli.</title>
        <authorList>
            <person name="Hassan Y.I."/>
            <person name="Lepp D."/>
            <person name="Zhou T."/>
        </authorList>
    </citation>
    <scope>NUCLEOTIDE SEQUENCE [LARGE SCALE GENOMIC DNA]</scope>
    <source>
        <strain evidence="6 7">DS-56</strain>
    </source>
</reference>
<protein>
    <recommendedName>
        <fullName evidence="8">MAPEG family protein</fullName>
    </recommendedName>
</protein>
<dbReference type="EMBL" id="LAJE02000174">
    <property type="protein sequence ID" value="OEO31003.1"/>
    <property type="molecule type" value="Genomic_DNA"/>
</dbReference>
<accession>A0A1E5XR00</accession>